<dbReference type="HOGENOM" id="CLU_105494_0_0_1"/>
<keyword evidence="3" id="KW-1185">Reference proteome</keyword>
<evidence type="ECO:0000256" key="1">
    <source>
        <dbReference type="RuleBase" id="RU368085"/>
    </source>
</evidence>
<dbReference type="AlphaFoldDB" id="J9DKT6"/>
<protein>
    <recommendedName>
        <fullName evidence="1">DNA replication complex GINS protein PSF1</fullName>
    </recommendedName>
</protein>
<dbReference type="GO" id="GO:1902983">
    <property type="term" value="P:DNA strand elongation involved in mitotic DNA replication"/>
    <property type="evidence" value="ECO:0007669"/>
    <property type="project" value="TreeGrafter"/>
</dbReference>
<reference evidence="3" key="2">
    <citation type="submission" date="2015-07" db="EMBL/GenBank/DDBJ databases">
        <title>Contrasting host-pathogen interactions and genome evolution in two generalist and specialist microsporidian pathogens of mosquitoes.</title>
        <authorList>
            <consortium name="The Broad Institute Genomics Platform"/>
            <consortium name="The Broad Institute Genome Sequencing Center for Infectious Disease"/>
            <person name="Cuomo C.A."/>
            <person name="Sanscrainte N.D."/>
            <person name="Goldberg J.M."/>
            <person name="Heiman D."/>
            <person name="Young S."/>
            <person name="Zeng Q."/>
            <person name="Becnel J.J."/>
            <person name="Birren B.W."/>
        </authorList>
    </citation>
    <scope>NUCLEOTIDE SEQUENCE [LARGE SCALE GENOMIC DNA]</scope>
    <source>
        <strain evidence="3">USNM 41457</strain>
    </source>
</reference>
<dbReference type="PANTHER" id="PTHR12914">
    <property type="entry name" value="PARTNER OF SLD5"/>
    <property type="match status" value="1"/>
</dbReference>
<organism evidence="2 3">
    <name type="scientific">Edhazardia aedis (strain USNM 41457)</name>
    <name type="common">Microsporidian parasite</name>
    <dbReference type="NCBI Taxonomy" id="1003232"/>
    <lineage>
        <taxon>Eukaryota</taxon>
        <taxon>Fungi</taxon>
        <taxon>Fungi incertae sedis</taxon>
        <taxon>Microsporidia</taxon>
        <taxon>Edhazardia</taxon>
    </lineage>
</organism>
<dbReference type="Proteomes" id="UP000003163">
    <property type="component" value="Unassembled WGS sequence"/>
</dbReference>
<sequence>MSLGEAGKKLLNDLKSSDILPYNFNTVNALQIENELLRREMEDLKLHAEGNEITTELSINYIVLRNLILRNERIFHGYLFHRYVNIGNSILNNECKYLNSHQSNHKKEAKNNFLRNLCDDEKTYLNIYQNAYKKYKSEFWFIDFDTTEPPLELFICIFTNEDCGVIMCGNDMVELKKHKLYHLRKKYIQHLIESRKIKIIK</sequence>
<dbReference type="InterPro" id="IPR005339">
    <property type="entry name" value="GINS_Psf1"/>
</dbReference>
<dbReference type="PANTHER" id="PTHR12914:SF2">
    <property type="entry name" value="DNA REPLICATION COMPLEX GINS PROTEIN PSF1"/>
    <property type="match status" value="1"/>
</dbReference>
<evidence type="ECO:0000313" key="2">
    <source>
        <dbReference type="EMBL" id="EJW03205.1"/>
    </source>
</evidence>
<comment type="subcellular location">
    <subcellularLocation>
        <location evidence="1">Nucleus</location>
    </subcellularLocation>
</comment>
<dbReference type="EMBL" id="AFBI03000043">
    <property type="protein sequence ID" value="EJW03205.1"/>
    <property type="molecule type" value="Genomic_DNA"/>
</dbReference>
<dbReference type="InterPro" id="IPR036224">
    <property type="entry name" value="GINS_bundle-like_dom_sf"/>
</dbReference>
<comment type="subunit">
    <text evidence="1">Component of the GINS complex.</text>
</comment>
<keyword evidence="1" id="KW-0539">Nucleus</keyword>
<comment type="caution">
    <text evidence="2">The sequence shown here is derived from an EMBL/GenBank/DDBJ whole genome shotgun (WGS) entry which is preliminary data.</text>
</comment>
<evidence type="ECO:0000313" key="3">
    <source>
        <dbReference type="Proteomes" id="UP000003163"/>
    </source>
</evidence>
<dbReference type="OrthoDB" id="10252587at2759"/>
<keyword evidence="1" id="KW-0235">DNA replication</keyword>
<dbReference type="SUPFAM" id="SSF158573">
    <property type="entry name" value="GINS helical bundle-like"/>
    <property type="match status" value="1"/>
</dbReference>
<gene>
    <name evidence="2" type="ORF">EDEG_02420</name>
</gene>
<name>J9DKT6_EDHAE</name>
<dbReference type="InParanoid" id="J9DKT6"/>
<reference evidence="2 3" key="1">
    <citation type="submission" date="2011-08" db="EMBL/GenBank/DDBJ databases">
        <authorList>
            <person name="Liu Z.J."/>
            <person name="Shi F.L."/>
            <person name="Lu J.Q."/>
            <person name="Li M."/>
            <person name="Wang Z.L."/>
        </authorList>
    </citation>
    <scope>NUCLEOTIDE SEQUENCE [LARGE SCALE GENOMIC DNA]</scope>
    <source>
        <strain evidence="2 3">USNM 41457</strain>
    </source>
</reference>
<dbReference type="STRING" id="1003232.J9DKT6"/>
<accession>J9DKT6</accession>
<dbReference type="GO" id="GO:0000811">
    <property type="term" value="C:GINS complex"/>
    <property type="evidence" value="ECO:0007669"/>
    <property type="project" value="UniProtKB-UniRule"/>
</dbReference>
<dbReference type="Gene3D" id="1.20.58.1030">
    <property type="match status" value="1"/>
</dbReference>
<dbReference type="VEuPathDB" id="MicrosporidiaDB:EDEG_02420"/>
<comment type="similarity">
    <text evidence="1">Belongs to the GINS1/PSF1 family.</text>
</comment>
<proteinExistence type="inferred from homology"/>
<comment type="function">
    <text evidence="1">Required for correct functioning of the GINS complex, a complex that plays an essential role in the initiation of DNA replication, and progression of DNA replication forks. GINS complex seems to bind preferentially to single-stranded DNA.</text>
</comment>